<dbReference type="Proteomes" id="UP001244341">
    <property type="component" value="Chromosome 11b"/>
</dbReference>
<evidence type="ECO:0000313" key="5">
    <source>
        <dbReference type="Proteomes" id="UP001244341"/>
    </source>
</evidence>
<reference evidence="4 5" key="1">
    <citation type="submission" date="2023-05" db="EMBL/GenBank/DDBJ databases">
        <title>A 100% complete, gapless, phased diploid assembly of the Scenedesmus obliquus UTEX 3031 genome.</title>
        <authorList>
            <person name="Biondi T.C."/>
            <person name="Hanschen E.R."/>
            <person name="Kwon T."/>
            <person name="Eng W."/>
            <person name="Kruse C.P.S."/>
            <person name="Koehler S.I."/>
            <person name="Kunde Y."/>
            <person name="Gleasner C.D."/>
            <person name="You Mak K.T."/>
            <person name="Polle J."/>
            <person name="Hovde B.T."/>
            <person name="Starkenburg S.R."/>
        </authorList>
    </citation>
    <scope>NUCLEOTIDE SEQUENCE [LARGE SCALE GENOMIC DNA]</scope>
    <source>
        <strain evidence="4 5">DOE0152z</strain>
    </source>
</reference>
<feature type="transmembrane region" description="Helical" evidence="3">
    <location>
        <begin position="188"/>
        <end position="210"/>
    </location>
</feature>
<dbReference type="PANTHER" id="PTHR10582:SF2">
    <property type="entry name" value="INACTIVE"/>
    <property type="match status" value="1"/>
</dbReference>
<organism evidence="4 5">
    <name type="scientific">Tetradesmus obliquus</name>
    <name type="common">Green alga</name>
    <name type="synonym">Acutodesmus obliquus</name>
    <dbReference type="NCBI Taxonomy" id="3088"/>
    <lineage>
        <taxon>Eukaryota</taxon>
        <taxon>Viridiplantae</taxon>
        <taxon>Chlorophyta</taxon>
        <taxon>core chlorophytes</taxon>
        <taxon>Chlorophyceae</taxon>
        <taxon>CS clade</taxon>
        <taxon>Sphaeropleales</taxon>
        <taxon>Scenedesmaceae</taxon>
        <taxon>Tetradesmus</taxon>
    </lineage>
</organism>
<evidence type="ECO:0008006" key="6">
    <source>
        <dbReference type="Google" id="ProtNLM"/>
    </source>
</evidence>
<proteinExistence type="predicted"/>
<evidence type="ECO:0000256" key="2">
    <source>
        <dbReference type="SAM" id="MobiDB-lite"/>
    </source>
</evidence>
<feature type="region of interest" description="Disordered" evidence="2">
    <location>
        <begin position="553"/>
        <end position="575"/>
    </location>
</feature>
<keyword evidence="3" id="KW-0472">Membrane</keyword>
<dbReference type="PANTHER" id="PTHR10582">
    <property type="entry name" value="TRANSIENT RECEPTOR POTENTIAL ION CHANNEL PROTEIN"/>
    <property type="match status" value="1"/>
</dbReference>
<sequence>MQELLNDKVTDVFSASMDDEPSDNEPLLVADDHGAWDDVEIAAAQLPAVTVQQLIQQNPDHVIQFIAKKGVVKLGEFKVQDSVMLAAMDGRPFVTMGSDYREIDFEHVWSAHLSKLAKRKSTDTGWSRQVSVEAFVVNIKNAAKPDVEGLVNPLLHRYNAGGCHYSVFGLPAVQAVLEFKWETFAGGWVRFEFMCFLTWLVAFSIFMLVFQDEDTSLSLAQLLVTPRGIITVVCECLALAAMLPFVVIELGSLQAYAGGWLSLWNALDVLTYSLQAGITALHLGRIHLESGWLSVLVAFQCVLLWFRLNYFSRVFGGSSSFSIIESMQRVVVDIRMYLLYLLMMMWGFACAYCVLFRRDQEHEQFSDVGHSMLTMFTYALGGVDLDIMLGSSNPEAAIVLSLLYQFAMGTVLMSLLTGVMAQSMYKATAHEDLKRLLSKAQAVDELESTIPSFIEKTMHKNYPAYVHVLRIDPLAMDDGATGGDGSNLWHQQEEASGQSGTPLGSQPMSMPSKGAAAGSGSGVAGGDVQALMSEVQSLRQQVQTLADLLHTAVPSLPPSPLSGRHSVSVYSDRDE</sequence>
<evidence type="ECO:0000256" key="3">
    <source>
        <dbReference type="SAM" id="Phobius"/>
    </source>
</evidence>
<evidence type="ECO:0000256" key="1">
    <source>
        <dbReference type="ARBA" id="ARBA00022737"/>
    </source>
</evidence>
<feature type="transmembrane region" description="Helical" evidence="3">
    <location>
        <begin position="337"/>
        <end position="356"/>
    </location>
</feature>
<feature type="transmembrane region" description="Helical" evidence="3">
    <location>
        <begin position="286"/>
        <end position="306"/>
    </location>
</feature>
<dbReference type="InterPro" id="IPR024862">
    <property type="entry name" value="TRPV"/>
</dbReference>
<protein>
    <recommendedName>
        <fullName evidence="6">Potassium channel domain-containing protein</fullName>
    </recommendedName>
</protein>
<feature type="region of interest" description="Disordered" evidence="2">
    <location>
        <begin position="482"/>
        <end position="524"/>
    </location>
</feature>
<feature type="transmembrane region" description="Helical" evidence="3">
    <location>
        <begin position="396"/>
        <end position="416"/>
    </location>
</feature>
<evidence type="ECO:0000313" key="4">
    <source>
        <dbReference type="EMBL" id="WIA20094.1"/>
    </source>
</evidence>
<accession>A0ABY8UF47</accession>
<keyword evidence="5" id="KW-1185">Reference proteome</keyword>
<keyword evidence="3" id="KW-0812">Transmembrane</keyword>
<keyword evidence="1" id="KW-0677">Repeat</keyword>
<keyword evidence="3" id="KW-1133">Transmembrane helix</keyword>
<gene>
    <name evidence="4" type="ORF">OEZ85_005952</name>
</gene>
<dbReference type="Gene3D" id="1.10.287.70">
    <property type="match status" value="1"/>
</dbReference>
<feature type="transmembrane region" description="Helical" evidence="3">
    <location>
        <begin position="222"/>
        <end position="247"/>
    </location>
</feature>
<feature type="compositionally biased region" description="Polar residues" evidence="2">
    <location>
        <begin position="488"/>
        <end position="509"/>
    </location>
</feature>
<dbReference type="EMBL" id="CP126218">
    <property type="protein sequence ID" value="WIA20094.1"/>
    <property type="molecule type" value="Genomic_DNA"/>
</dbReference>
<feature type="transmembrane region" description="Helical" evidence="3">
    <location>
        <begin position="253"/>
        <end position="274"/>
    </location>
</feature>
<name>A0ABY8UF47_TETOB</name>